<evidence type="ECO:0000313" key="2">
    <source>
        <dbReference type="Proteomes" id="UP001287286"/>
    </source>
</evidence>
<protein>
    <submittedName>
        <fullName evidence="1">Uncharacterized protein</fullName>
    </submittedName>
</protein>
<gene>
    <name evidence="1" type="ORF">Purlil1_9457</name>
</gene>
<reference evidence="1 2" key="1">
    <citation type="journal article" date="2024" name="Microbiol. Resour. Announc.">
        <title>Genome annotations for the ascomycete fungi Trichoderma harzianum, Trichoderma aggressivum, and Purpureocillium lilacinum.</title>
        <authorList>
            <person name="Beijen E.P.W."/>
            <person name="Ohm R.A."/>
        </authorList>
    </citation>
    <scope>NUCLEOTIDE SEQUENCE [LARGE SCALE GENOMIC DNA]</scope>
    <source>
        <strain evidence="1 2">CBS 150709</strain>
    </source>
</reference>
<accession>A0ABR0BQA1</accession>
<dbReference type="EMBL" id="JAWRVI010000043">
    <property type="protein sequence ID" value="KAK4086145.1"/>
    <property type="molecule type" value="Genomic_DNA"/>
</dbReference>
<evidence type="ECO:0000313" key="1">
    <source>
        <dbReference type="EMBL" id="KAK4086145.1"/>
    </source>
</evidence>
<proteinExistence type="predicted"/>
<comment type="caution">
    <text evidence="1">The sequence shown here is derived from an EMBL/GenBank/DDBJ whole genome shotgun (WGS) entry which is preliminary data.</text>
</comment>
<name>A0ABR0BQA1_PURLI</name>
<dbReference type="Proteomes" id="UP001287286">
    <property type="component" value="Unassembled WGS sequence"/>
</dbReference>
<organism evidence="1 2">
    <name type="scientific">Purpureocillium lilacinum</name>
    <name type="common">Paecilomyces lilacinus</name>
    <dbReference type="NCBI Taxonomy" id="33203"/>
    <lineage>
        <taxon>Eukaryota</taxon>
        <taxon>Fungi</taxon>
        <taxon>Dikarya</taxon>
        <taxon>Ascomycota</taxon>
        <taxon>Pezizomycotina</taxon>
        <taxon>Sordariomycetes</taxon>
        <taxon>Hypocreomycetidae</taxon>
        <taxon>Hypocreales</taxon>
        <taxon>Ophiocordycipitaceae</taxon>
        <taxon>Purpureocillium</taxon>
    </lineage>
</organism>
<sequence length="198" mass="20729">MQSVCSLPVTRCRRCARAADVTFEHVTNPCLQIVVAVGSGSLLPCLTQIGCRLPTQAISGYVRDVSALISCSLEAIELQSPIYVTMLDCKAIPSALESRPPSRAASPPFRNGLAAARRSADEEFLGGPVPVKGARGLSSALLMAAHSITQLPKCFIRLPGLGPRDGMRADAAGRLTLAAKVPGAYDTRTRGGDQASLA</sequence>
<keyword evidence="2" id="KW-1185">Reference proteome</keyword>